<dbReference type="GO" id="GO:0005829">
    <property type="term" value="C:cytosol"/>
    <property type="evidence" value="ECO:0007669"/>
    <property type="project" value="TreeGrafter"/>
</dbReference>
<dbReference type="InterPro" id="IPR000626">
    <property type="entry name" value="Ubiquitin-like_dom"/>
</dbReference>
<dbReference type="InterPro" id="IPR015496">
    <property type="entry name" value="Ubiquilin"/>
</dbReference>
<dbReference type="Proteomes" id="UP000626092">
    <property type="component" value="Unassembled WGS sequence"/>
</dbReference>
<feature type="domain" description="Ubiquitin-like" evidence="3">
    <location>
        <begin position="19"/>
        <end position="88"/>
    </location>
</feature>
<dbReference type="PANTHER" id="PTHR10677:SF3">
    <property type="entry name" value="FI07626P-RELATED"/>
    <property type="match status" value="1"/>
</dbReference>
<dbReference type="PROSITE" id="PS50030">
    <property type="entry name" value="UBA"/>
    <property type="match status" value="1"/>
</dbReference>
<dbReference type="InterPro" id="IPR009060">
    <property type="entry name" value="UBA-like_sf"/>
</dbReference>
<dbReference type="Gene3D" id="1.10.260.100">
    <property type="match status" value="1"/>
</dbReference>
<dbReference type="GO" id="GO:0006511">
    <property type="term" value="P:ubiquitin-dependent protein catabolic process"/>
    <property type="evidence" value="ECO:0007669"/>
    <property type="project" value="TreeGrafter"/>
</dbReference>
<evidence type="ECO:0000313" key="4">
    <source>
        <dbReference type="EMBL" id="KAF7135570.1"/>
    </source>
</evidence>
<feature type="domain" description="UBA" evidence="2">
    <location>
        <begin position="481"/>
        <end position="525"/>
    </location>
</feature>
<dbReference type="InterPro" id="IPR029071">
    <property type="entry name" value="Ubiquitin-like_domsf"/>
</dbReference>
<dbReference type="SMART" id="SM00727">
    <property type="entry name" value="STI1"/>
    <property type="match status" value="3"/>
</dbReference>
<dbReference type="GO" id="GO:0005634">
    <property type="term" value="C:nucleus"/>
    <property type="evidence" value="ECO:0007669"/>
    <property type="project" value="UniProtKB-ARBA"/>
</dbReference>
<dbReference type="InterPro" id="IPR006636">
    <property type="entry name" value="STI1_HS-bd"/>
</dbReference>
<dbReference type="CDD" id="cd16106">
    <property type="entry name" value="Ubl_Dsk2p_like"/>
    <property type="match status" value="1"/>
</dbReference>
<evidence type="ECO:0000259" key="3">
    <source>
        <dbReference type="PROSITE" id="PS50053"/>
    </source>
</evidence>
<dbReference type="Pfam" id="PF00627">
    <property type="entry name" value="UBA"/>
    <property type="match status" value="1"/>
</dbReference>
<dbReference type="SUPFAM" id="SSF46934">
    <property type="entry name" value="UBA-like"/>
    <property type="match status" value="1"/>
</dbReference>
<dbReference type="SUPFAM" id="SSF54236">
    <property type="entry name" value="Ubiquitin-like"/>
    <property type="match status" value="1"/>
</dbReference>
<organism evidence="4 5">
    <name type="scientific">Rhododendron simsii</name>
    <name type="common">Sims's rhododendron</name>
    <dbReference type="NCBI Taxonomy" id="118357"/>
    <lineage>
        <taxon>Eukaryota</taxon>
        <taxon>Viridiplantae</taxon>
        <taxon>Streptophyta</taxon>
        <taxon>Embryophyta</taxon>
        <taxon>Tracheophyta</taxon>
        <taxon>Spermatophyta</taxon>
        <taxon>Magnoliopsida</taxon>
        <taxon>eudicotyledons</taxon>
        <taxon>Gunneridae</taxon>
        <taxon>Pentapetalae</taxon>
        <taxon>asterids</taxon>
        <taxon>Ericales</taxon>
        <taxon>Ericaceae</taxon>
        <taxon>Ericoideae</taxon>
        <taxon>Rhodoreae</taxon>
        <taxon>Rhododendron</taxon>
    </lineage>
</organism>
<evidence type="ECO:0000256" key="1">
    <source>
        <dbReference type="SAM" id="MobiDB-lite"/>
    </source>
</evidence>
<dbReference type="Gene3D" id="3.10.20.90">
    <property type="entry name" value="Phosphatidylinositol 3-kinase Catalytic Subunit, Chain A, domain 1"/>
    <property type="match status" value="1"/>
</dbReference>
<dbReference type="OrthoDB" id="267397at2759"/>
<dbReference type="CDD" id="cd14399">
    <property type="entry name" value="UBA_PLICs"/>
    <property type="match status" value="1"/>
</dbReference>
<name>A0A834GKD1_RHOSS</name>
<accession>A0A834GKD1</accession>
<reference evidence="4" key="1">
    <citation type="submission" date="2019-11" db="EMBL/GenBank/DDBJ databases">
        <authorList>
            <person name="Liu Y."/>
            <person name="Hou J."/>
            <person name="Li T.-Q."/>
            <person name="Guan C.-H."/>
            <person name="Wu X."/>
            <person name="Wu H.-Z."/>
            <person name="Ling F."/>
            <person name="Zhang R."/>
            <person name="Shi X.-G."/>
            <person name="Ren J.-P."/>
            <person name="Chen E.-F."/>
            <person name="Sun J.-M."/>
        </authorList>
    </citation>
    <scope>NUCLEOTIDE SEQUENCE</scope>
    <source>
        <strain evidence="4">Adult_tree_wgs_1</strain>
        <tissue evidence="4">Leaves</tissue>
    </source>
</reference>
<dbReference type="PROSITE" id="PS50053">
    <property type="entry name" value="UBIQUITIN_2"/>
    <property type="match status" value="1"/>
</dbReference>
<feature type="compositionally biased region" description="Low complexity" evidence="1">
    <location>
        <begin position="282"/>
        <end position="293"/>
    </location>
</feature>
<evidence type="ECO:0000313" key="5">
    <source>
        <dbReference type="Proteomes" id="UP000626092"/>
    </source>
</evidence>
<dbReference type="Pfam" id="PF00240">
    <property type="entry name" value="ubiquitin"/>
    <property type="match status" value="1"/>
</dbReference>
<comment type="caution">
    <text evidence="4">The sequence shown here is derived from an EMBL/GenBank/DDBJ whole genome shotgun (WGS) entry which is preliminary data.</text>
</comment>
<evidence type="ECO:0000259" key="2">
    <source>
        <dbReference type="PROSITE" id="PS50030"/>
    </source>
</evidence>
<dbReference type="AlphaFoldDB" id="A0A834GKD1"/>
<dbReference type="SMART" id="SM00213">
    <property type="entry name" value="UBQ"/>
    <property type="match status" value="1"/>
</dbReference>
<dbReference type="GO" id="GO:0031593">
    <property type="term" value="F:polyubiquitin modification-dependent protein binding"/>
    <property type="evidence" value="ECO:0007669"/>
    <property type="project" value="TreeGrafter"/>
</dbReference>
<dbReference type="FunFam" id="1.10.260.100:FF:000001">
    <property type="entry name" value="Ubiquilin 1"/>
    <property type="match status" value="1"/>
</dbReference>
<protein>
    <submittedName>
        <fullName evidence="4">Uncharacterized protein</fullName>
    </submittedName>
</protein>
<gene>
    <name evidence="4" type="ORF">RHSIM_Rhsim08G0027900</name>
</gene>
<dbReference type="SMART" id="SM00165">
    <property type="entry name" value="UBA"/>
    <property type="match status" value="1"/>
</dbReference>
<dbReference type="PANTHER" id="PTHR10677">
    <property type="entry name" value="UBIQUILIN"/>
    <property type="match status" value="1"/>
</dbReference>
<dbReference type="EMBL" id="WJXA01000008">
    <property type="protein sequence ID" value="KAF7135570.1"/>
    <property type="molecule type" value="Genomic_DNA"/>
</dbReference>
<dbReference type="Gene3D" id="1.10.8.10">
    <property type="entry name" value="DNA helicase RuvA subunit, C-terminal domain"/>
    <property type="match status" value="1"/>
</dbReference>
<proteinExistence type="predicted"/>
<dbReference type="Pfam" id="PF23195">
    <property type="entry name" value="UBQLN1"/>
    <property type="match status" value="1"/>
</dbReference>
<dbReference type="InterPro" id="IPR015940">
    <property type="entry name" value="UBA"/>
</dbReference>
<keyword evidence="5" id="KW-1185">Reference proteome</keyword>
<sequence length="528" mass="56991">MGSGAAVATESHAVAGGGVTIHIRCFNGSKFSVQISLDSTIGSLKSVVAQNCDVAAERQRLIYKGRVLKDEHTLESYGLEADHTVHLVRGFAAATSAVTKVASDPGVPNSTPSGMTSVGSGECGMCGGYSLGASLSSGLGYGLSDNSELFGAGLPILQQVQQKLTQNPNLMREIIDMPSVHNVVDNQNIMQNVIMNDPQIDELIDRNPELAHILTDPSTIRQTLEAARNPELMHERMRNTDRVMSNIESPPEGLNMLRRMSENVQEPFLNATTRDGDARTTSNSAPNANPLPNPWASGWARGAQTNSNPRLNPAGDVRLPALGGLGHLDYQPVFGSTEDTASLSQFMQNPAVSQMQSVLSNPQYMTQQLLTVRQALQSWLGHQLSTRTTHCGHLQPKMMMEEKEGPVLSQSQKRSKNIYPSMEKECLPFVFVVLKSKITEGATLSYDIVTLLPIDNAGLETLMNMFGGLGTGTPSHALNVPPEELYAIQLLNLQEMGFMDPQENIQALIATTGNVHAAVERLLGNLGQ</sequence>
<feature type="region of interest" description="Disordered" evidence="1">
    <location>
        <begin position="273"/>
        <end position="293"/>
    </location>
</feature>